<evidence type="ECO:0000313" key="2">
    <source>
        <dbReference type="EMBL" id="WAQ85986.1"/>
    </source>
</evidence>
<dbReference type="RefSeq" id="XP_053021541.1">
    <property type="nucleotide sequence ID" value="XM_053170340.1"/>
</dbReference>
<dbReference type="Proteomes" id="UP001164743">
    <property type="component" value="Chromosome 6A"/>
</dbReference>
<dbReference type="GeneID" id="77811235"/>
<reference evidence="2" key="1">
    <citation type="submission" date="2022-10" db="EMBL/GenBank/DDBJ databases">
        <title>Puccinia triticina Genome sequencing and assembly.</title>
        <authorList>
            <person name="Li C."/>
        </authorList>
    </citation>
    <scope>NUCLEOTIDE SEQUENCE</scope>
    <source>
        <strain evidence="2">Pt15</strain>
    </source>
</reference>
<sequence>MAAANRPPTGAAIHRRLDLILSRVLLKLDLEDDQPDSDDLIIILEHPPNPPAPALKTLRTPHLIGRQLRPPTADPPSTTPTTTPPPLFETLPPPARPPPETNPHTKRLVQPPDASSASVVSAAYSRRKGKKKRKNKLRVPLCGSVRPGAESLT</sequence>
<feature type="compositionally biased region" description="Basic residues" evidence="1">
    <location>
        <begin position="125"/>
        <end position="137"/>
    </location>
</feature>
<keyword evidence="3" id="KW-1185">Reference proteome</keyword>
<gene>
    <name evidence="2" type="ORF">PtA15_6A616</name>
</gene>
<feature type="region of interest" description="Disordered" evidence="1">
    <location>
        <begin position="44"/>
        <end position="153"/>
    </location>
</feature>
<evidence type="ECO:0000256" key="1">
    <source>
        <dbReference type="SAM" id="MobiDB-lite"/>
    </source>
</evidence>
<name>A0ABY7CL75_9BASI</name>
<accession>A0ABY7CL75</accession>
<evidence type="ECO:0000313" key="3">
    <source>
        <dbReference type="Proteomes" id="UP001164743"/>
    </source>
</evidence>
<feature type="compositionally biased region" description="Low complexity" evidence="1">
    <location>
        <begin position="114"/>
        <end position="123"/>
    </location>
</feature>
<organism evidence="2 3">
    <name type="scientific">Puccinia triticina</name>
    <dbReference type="NCBI Taxonomy" id="208348"/>
    <lineage>
        <taxon>Eukaryota</taxon>
        <taxon>Fungi</taxon>
        <taxon>Dikarya</taxon>
        <taxon>Basidiomycota</taxon>
        <taxon>Pucciniomycotina</taxon>
        <taxon>Pucciniomycetes</taxon>
        <taxon>Pucciniales</taxon>
        <taxon>Pucciniaceae</taxon>
        <taxon>Puccinia</taxon>
    </lineage>
</organism>
<feature type="compositionally biased region" description="Pro residues" evidence="1">
    <location>
        <begin position="72"/>
        <end position="101"/>
    </location>
</feature>
<proteinExistence type="predicted"/>
<protein>
    <submittedName>
        <fullName evidence="2">Uncharacterized protein</fullName>
    </submittedName>
</protein>
<dbReference type="EMBL" id="CP110426">
    <property type="protein sequence ID" value="WAQ85986.1"/>
    <property type="molecule type" value="Genomic_DNA"/>
</dbReference>